<dbReference type="PANTHER" id="PTHR45749:SF33">
    <property type="entry name" value="ZINC FINGER MYM-TYPE PROTEIN 1"/>
    <property type="match status" value="1"/>
</dbReference>
<keyword evidence="3" id="KW-1185">Reference proteome</keyword>
<evidence type="ECO:0000313" key="2">
    <source>
        <dbReference type="EMBL" id="CAH0563006.1"/>
    </source>
</evidence>
<gene>
    <name evidence="2" type="ORF">MELIAE_LOCUS12013</name>
</gene>
<organism evidence="2 3">
    <name type="scientific">Brassicogethes aeneus</name>
    <name type="common">Rape pollen beetle</name>
    <name type="synonym">Meligethes aeneus</name>
    <dbReference type="NCBI Taxonomy" id="1431903"/>
    <lineage>
        <taxon>Eukaryota</taxon>
        <taxon>Metazoa</taxon>
        <taxon>Ecdysozoa</taxon>
        <taxon>Arthropoda</taxon>
        <taxon>Hexapoda</taxon>
        <taxon>Insecta</taxon>
        <taxon>Pterygota</taxon>
        <taxon>Neoptera</taxon>
        <taxon>Endopterygota</taxon>
        <taxon>Coleoptera</taxon>
        <taxon>Polyphaga</taxon>
        <taxon>Cucujiformia</taxon>
        <taxon>Nitidulidae</taxon>
        <taxon>Meligethinae</taxon>
        <taxon>Brassicogethes</taxon>
    </lineage>
</organism>
<dbReference type="InterPro" id="IPR012337">
    <property type="entry name" value="RNaseH-like_sf"/>
</dbReference>
<reference evidence="2" key="1">
    <citation type="submission" date="2021-12" db="EMBL/GenBank/DDBJ databases">
        <authorList>
            <person name="King R."/>
        </authorList>
    </citation>
    <scope>NUCLEOTIDE SEQUENCE</scope>
</reference>
<name>A0A9P0FQ21_BRAAE</name>
<dbReference type="SUPFAM" id="SSF53098">
    <property type="entry name" value="Ribonuclease H-like"/>
    <property type="match status" value="1"/>
</dbReference>
<dbReference type="EMBL" id="OV121139">
    <property type="protein sequence ID" value="CAH0563006.1"/>
    <property type="molecule type" value="Genomic_DNA"/>
</dbReference>
<dbReference type="Proteomes" id="UP001154078">
    <property type="component" value="Chromosome 8"/>
</dbReference>
<feature type="compositionally biased region" description="Basic and acidic residues" evidence="1">
    <location>
        <begin position="194"/>
        <end position="206"/>
    </location>
</feature>
<sequence>MAQIIRYVLIEDAKCSVEGFLDFIQTNKKTGSGLADEITKKINNDGFSDCRGQAYDNGANMAGIYRRVQALILQQNEYAQFLPCSAHSLNLVGVHAALVNLEMVTFFGTLQHIFTYFSGSTQRWEALSNLKLTLNGHSDTRWSSKYHNCTDLNVWMQWFEEFKSNSKENDDSEDEQIDNVQQSDHDSVSAQEISDDKRLQSGVKEENSEISDFLGEFFSKNV</sequence>
<dbReference type="PANTHER" id="PTHR45749">
    <property type="match status" value="1"/>
</dbReference>
<dbReference type="OrthoDB" id="6779073at2759"/>
<feature type="compositionally biased region" description="Polar residues" evidence="1">
    <location>
        <begin position="178"/>
        <end position="192"/>
    </location>
</feature>
<feature type="region of interest" description="Disordered" evidence="1">
    <location>
        <begin position="166"/>
        <end position="206"/>
    </location>
</feature>
<dbReference type="AlphaFoldDB" id="A0A9P0FQ21"/>
<accession>A0A9P0FQ21</accession>
<evidence type="ECO:0000313" key="3">
    <source>
        <dbReference type="Proteomes" id="UP001154078"/>
    </source>
</evidence>
<evidence type="ECO:0008006" key="4">
    <source>
        <dbReference type="Google" id="ProtNLM"/>
    </source>
</evidence>
<proteinExistence type="predicted"/>
<protein>
    <recommendedName>
        <fullName evidence="4">DUF4371 domain-containing protein</fullName>
    </recommendedName>
</protein>
<evidence type="ECO:0000256" key="1">
    <source>
        <dbReference type="SAM" id="MobiDB-lite"/>
    </source>
</evidence>